<comment type="caution">
    <text evidence="10">The sequence shown here is derived from an EMBL/GenBank/DDBJ whole genome shotgun (WGS) entry which is preliminary data.</text>
</comment>
<evidence type="ECO:0000259" key="9">
    <source>
        <dbReference type="PROSITE" id="PS50052"/>
    </source>
</evidence>
<organism evidence="10 11">
    <name type="scientific">Candidatus Buchananbacteria bacterium RIFCSPHIGHO2_01_FULL_44_11</name>
    <dbReference type="NCBI Taxonomy" id="1797535"/>
    <lineage>
        <taxon>Bacteria</taxon>
        <taxon>Candidatus Buchananiibacteriota</taxon>
    </lineage>
</organism>
<proteinExistence type="inferred from homology"/>
<dbReference type="EC" id="2.7.4.8" evidence="2"/>
<dbReference type="SUPFAM" id="SSF52540">
    <property type="entry name" value="P-loop containing nucleoside triphosphate hydrolases"/>
    <property type="match status" value="1"/>
</dbReference>
<dbReference type="InterPro" id="IPR008144">
    <property type="entry name" value="Guanylate_kin-like_dom"/>
</dbReference>
<dbReference type="CDD" id="cd00071">
    <property type="entry name" value="GMPK"/>
    <property type="match status" value="1"/>
</dbReference>
<evidence type="ECO:0000256" key="2">
    <source>
        <dbReference type="ARBA" id="ARBA00012961"/>
    </source>
</evidence>
<keyword evidence="5" id="KW-0547">Nucleotide-binding</keyword>
<dbReference type="InterPro" id="IPR020590">
    <property type="entry name" value="Guanylate_kinase_CS"/>
</dbReference>
<dbReference type="Proteomes" id="UP000178240">
    <property type="component" value="Unassembled WGS sequence"/>
</dbReference>
<evidence type="ECO:0000256" key="7">
    <source>
        <dbReference type="ARBA" id="ARBA00022840"/>
    </source>
</evidence>
<reference evidence="10 11" key="1">
    <citation type="journal article" date="2016" name="Nat. Commun.">
        <title>Thousands of microbial genomes shed light on interconnected biogeochemical processes in an aquifer system.</title>
        <authorList>
            <person name="Anantharaman K."/>
            <person name="Brown C.T."/>
            <person name="Hug L.A."/>
            <person name="Sharon I."/>
            <person name="Castelle C.J."/>
            <person name="Probst A.J."/>
            <person name="Thomas B.C."/>
            <person name="Singh A."/>
            <person name="Wilkins M.J."/>
            <person name="Karaoz U."/>
            <person name="Brodie E.L."/>
            <person name="Williams K.H."/>
            <person name="Hubbard S.S."/>
            <person name="Banfield J.F."/>
        </authorList>
    </citation>
    <scope>NUCLEOTIDE SEQUENCE [LARGE SCALE GENOMIC DNA]</scope>
</reference>
<dbReference type="SMART" id="SM00072">
    <property type="entry name" value="GuKc"/>
    <property type="match status" value="1"/>
</dbReference>
<dbReference type="PANTHER" id="PTHR23117">
    <property type="entry name" value="GUANYLATE KINASE-RELATED"/>
    <property type="match status" value="1"/>
</dbReference>
<dbReference type="InterPro" id="IPR027417">
    <property type="entry name" value="P-loop_NTPase"/>
</dbReference>
<evidence type="ECO:0000256" key="1">
    <source>
        <dbReference type="ARBA" id="ARBA00005790"/>
    </source>
</evidence>
<dbReference type="InterPro" id="IPR017665">
    <property type="entry name" value="Guanylate_kinase"/>
</dbReference>
<keyword evidence="6 10" id="KW-0418">Kinase</keyword>
<keyword evidence="7" id="KW-0067">ATP-binding</keyword>
<dbReference type="GO" id="GO:0004385">
    <property type="term" value="F:GMP kinase activity"/>
    <property type="evidence" value="ECO:0007669"/>
    <property type="project" value="UniProtKB-EC"/>
</dbReference>
<accession>A0A1G1Y218</accession>
<dbReference type="GO" id="GO:0005524">
    <property type="term" value="F:ATP binding"/>
    <property type="evidence" value="ECO:0007669"/>
    <property type="project" value="UniProtKB-KW"/>
</dbReference>
<protein>
    <recommendedName>
        <fullName evidence="3">Guanylate kinase</fullName>
        <ecNumber evidence="2">2.7.4.8</ecNumber>
    </recommendedName>
    <alternativeName>
        <fullName evidence="8">GMP kinase</fullName>
    </alternativeName>
</protein>
<evidence type="ECO:0000313" key="10">
    <source>
        <dbReference type="EMBL" id="OGY46224.1"/>
    </source>
</evidence>
<sequence>MPTRNNKIFIITGPSGVGKDTVMRDMQSYNLPLQRVTTTTSRPMRAGETQGQPYYFISEKEFSGMIERGEFAEYARVFDSWKGTTHKELAEVANGNLGVLLQMDYQGARTILSQYPETKVIVITPPSIEILNERLIRRGDKHKEDLAKRLEQNKRWHQDYANFHYYIENEQDHPEKAAATVAAIIKKEVSVGVDLF</sequence>
<evidence type="ECO:0000256" key="4">
    <source>
        <dbReference type="ARBA" id="ARBA00022679"/>
    </source>
</evidence>
<dbReference type="EMBL" id="MHIE01000006">
    <property type="protein sequence ID" value="OGY46224.1"/>
    <property type="molecule type" value="Genomic_DNA"/>
</dbReference>
<comment type="similarity">
    <text evidence="1">Belongs to the guanylate kinase family.</text>
</comment>
<keyword evidence="4" id="KW-0808">Transferase</keyword>
<evidence type="ECO:0000256" key="3">
    <source>
        <dbReference type="ARBA" id="ARBA00016296"/>
    </source>
</evidence>
<dbReference type="GO" id="GO:0005829">
    <property type="term" value="C:cytosol"/>
    <property type="evidence" value="ECO:0007669"/>
    <property type="project" value="TreeGrafter"/>
</dbReference>
<dbReference type="InterPro" id="IPR008145">
    <property type="entry name" value="GK/Ca_channel_bsu"/>
</dbReference>
<dbReference type="Gene3D" id="3.40.50.300">
    <property type="entry name" value="P-loop containing nucleotide triphosphate hydrolases"/>
    <property type="match status" value="1"/>
</dbReference>
<dbReference type="NCBIfam" id="TIGR03263">
    <property type="entry name" value="guanyl_kin"/>
    <property type="match status" value="1"/>
</dbReference>
<dbReference type="PROSITE" id="PS00856">
    <property type="entry name" value="GUANYLATE_KINASE_1"/>
    <property type="match status" value="1"/>
</dbReference>
<evidence type="ECO:0000313" key="11">
    <source>
        <dbReference type="Proteomes" id="UP000178240"/>
    </source>
</evidence>
<evidence type="ECO:0000256" key="5">
    <source>
        <dbReference type="ARBA" id="ARBA00022741"/>
    </source>
</evidence>
<name>A0A1G1Y218_9BACT</name>
<gene>
    <name evidence="10" type="ORF">A2744_04465</name>
</gene>
<dbReference type="Pfam" id="PF00625">
    <property type="entry name" value="Guanylate_kin"/>
    <property type="match status" value="1"/>
</dbReference>
<feature type="domain" description="Guanylate kinase-like" evidence="9">
    <location>
        <begin position="6"/>
        <end position="186"/>
    </location>
</feature>
<evidence type="ECO:0000256" key="8">
    <source>
        <dbReference type="ARBA" id="ARBA00030128"/>
    </source>
</evidence>
<dbReference type="PROSITE" id="PS50052">
    <property type="entry name" value="GUANYLATE_KINASE_2"/>
    <property type="match status" value="1"/>
</dbReference>
<dbReference type="PANTHER" id="PTHR23117:SF13">
    <property type="entry name" value="GUANYLATE KINASE"/>
    <property type="match status" value="1"/>
</dbReference>
<evidence type="ECO:0000256" key="6">
    <source>
        <dbReference type="ARBA" id="ARBA00022777"/>
    </source>
</evidence>
<dbReference type="STRING" id="1797535.A2744_04465"/>
<dbReference type="AlphaFoldDB" id="A0A1G1Y218"/>